<reference evidence="2 3" key="1">
    <citation type="journal article" date="2013" name="Stand. Genomic Sci.">
        <title>Genomic Encyclopedia of Type Strains, Phase I: The one thousand microbial genomes (KMG-I) project.</title>
        <authorList>
            <person name="Kyrpides N.C."/>
            <person name="Woyke T."/>
            <person name="Eisen J.A."/>
            <person name="Garrity G."/>
            <person name="Lilburn T.G."/>
            <person name="Beck B.J."/>
            <person name="Whitman W.B."/>
            <person name="Hugenholtz P."/>
            <person name="Klenk H.P."/>
        </authorList>
    </citation>
    <scope>NUCLEOTIDE SEQUENCE [LARGE SCALE GENOMIC DNA]</scope>
    <source>
        <strain evidence="2 3">DSM 13484</strain>
    </source>
</reference>
<gene>
    <name evidence="2" type="ORF">LX66_3853</name>
</gene>
<dbReference type="Gene3D" id="2.180.10.10">
    <property type="entry name" value="RHS repeat-associated core"/>
    <property type="match status" value="1"/>
</dbReference>
<evidence type="ECO:0000256" key="1">
    <source>
        <dbReference type="SAM" id="MobiDB-lite"/>
    </source>
</evidence>
<dbReference type="AlphaFoldDB" id="A0A562T011"/>
<dbReference type="Proteomes" id="UP000316778">
    <property type="component" value="Unassembled WGS sequence"/>
</dbReference>
<evidence type="ECO:0000313" key="2">
    <source>
        <dbReference type="EMBL" id="TWI86594.1"/>
    </source>
</evidence>
<evidence type="ECO:0000313" key="3">
    <source>
        <dbReference type="Proteomes" id="UP000316778"/>
    </source>
</evidence>
<name>A0A562T011_CHIJA</name>
<accession>A0A562T011</accession>
<protein>
    <submittedName>
        <fullName evidence="2">RHS repeat-associated protein</fullName>
    </submittedName>
</protein>
<dbReference type="OrthoDB" id="677980at2"/>
<proteinExistence type="predicted"/>
<comment type="caution">
    <text evidence="2">The sequence shown here is derived from an EMBL/GenBank/DDBJ whole genome shotgun (WGS) entry which is preliminary data.</text>
</comment>
<dbReference type="EMBL" id="VLLG01000004">
    <property type="protein sequence ID" value="TWI86594.1"/>
    <property type="molecule type" value="Genomic_DNA"/>
</dbReference>
<feature type="compositionally biased region" description="Basic and acidic residues" evidence="1">
    <location>
        <begin position="265"/>
        <end position="289"/>
    </location>
</feature>
<keyword evidence="3" id="KW-1185">Reference proteome</keyword>
<sequence>MAGISTNALVGTNYPENRRKYNNIEFTTDLDLDIYDAFYRNLDPQIGRWNQIDPKIENMEAWSPYAFNYDNPVRYNDFLGDEPGGPGLLDKLGAAIVETGQQVLSATAGAVNAFVSDNLVGVGRIDVDNTGLIGNNAIAYQVGQKIGDATAVYTGVIEDVTAGAGEVFSLGGATVVAVPVIVHGTTTIVMGIKNLFKPIKYMGSNKKGPRDLVQEAKATQAKEAAAKERATKRQQATAQGKSKTRNSNREVRGEHNTSQSGNSRNKHENANARRAREQKAADAAKKKKQ</sequence>
<organism evidence="2 3">
    <name type="scientific">Chitinophaga japonensis</name>
    <name type="common">Flexibacter japonensis</name>
    <dbReference type="NCBI Taxonomy" id="104662"/>
    <lineage>
        <taxon>Bacteria</taxon>
        <taxon>Pseudomonadati</taxon>
        <taxon>Bacteroidota</taxon>
        <taxon>Chitinophagia</taxon>
        <taxon>Chitinophagales</taxon>
        <taxon>Chitinophagaceae</taxon>
        <taxon>Chitinophaga</taxon>
    </lineage>
</organism>
<feature type="region of interest" description="Disordered" evidence="1">
    <location>
        <begin position="224"/>
        <end position="289"/>
    </location>
</feature>